<gene>
    <name evidence="3" type="ORF">AWC38_SpisGene19767</name>
</gene>
<reference evidence="4" key="1">
    <citation type="journal article" date="2017" name="bioRxiv">
        <title>Comparative analysis of the genomes of Stylophora pistillata and Acropora digitifera provides evidence for extensive differences between species of corals.</title>
        <authorList>
            <person name="Voolstra C.R."/>
            <person name="Li Y."/>
            <person name="Liew Y.J."/>
            <person name="Baumgarten S."/>
            <person name="Zoccola D."/>
            <person name="Flot J.-F."/>
            <person name="Tambutte S."/>
            <person name="Allemand D."/>
            <person name="Aranda M."/>
        </authorList>
    </citation>
    <scope>NUCLEOTIDE SEQUENCE [LARGE SCALE GENOMIC DNA]</scope>
</reference>
<evidence type="ECO:0000313" key="4">
    <source>
        <dbReference type="Proteomes" id="UP000225706"/>
    </source>
</evidence>
<dbReference type="SUPFAM" id="SSF46579">
    <property type="entry name" value="Prefoldin"/>
    <property type="match status" value="1"/>
</dbReference>
<keyword evidence="4" id="KW-1185">Reference proteome</keyword>
<name>A0A2B4RED3_STYPI</name>
<dbReference type="OrthoDB" id="5986546at2759"/>
<keyword evidence="1" id="KW-0175">Coiled coil</keyword>
<sequence length="272" mass="31254">MEAAKLRKENQELKQEIQTFSAELESLQSLITHQRAAESHEIQGTSLDAETKSYLDFYSKEYDDLSKFRRQAQSEIQRLSTRLTELSSKVDAVGKAVDELQDYSYQFNVKIINVPEIKQQETARETSDLCVALFNDMGAVVSLQDLDVAHRVPRRDQDGGPKSIICKFIRRLAKFEVMNRRRDACKVDPSGIGFSEDVFLNAVRIFDHLSPRPQQVLFEAKKFKDRNNYQYCWAKDSVVYLRGDSESRPIKIKDFGELRRPAGDFRAAQTAS</sequence>
<evidence type="ECO:0000259" key="2">
    <source>
        <dbReference type="Pfam" id="PF25298"/>
    </source>
</evidence>
<dbReference type="STRING" id="50429.A0A2B4RED3"/>
<evidence type="ECO:0000313" key="3">
    <source>
        <dbReference type="EMBL" id="PFX15991.1"/>
    </source>
</evidence>
<protein>
    <recommendedName>
        <fullName evidence="2">FP protein C-terminal domain-containing protein</fullName>
    </recommendedName>
</protein>
<feature type="domain" description="FP protein C-terminal" evidence="2">
    <location>
        <begin position="214"/>
        <end position="254"/>
    </location>
</feature>
<dbReference type="Gene3D" id="3.30.70.1820">
    <property type="entry name" value="L1 transposable element, RRM domain"/>
    <property type="match status" value="1"/>
</dbReference>
<dbReference type="AlphaFoldDB" id="A0A2B4RED3"/>
<proteinExistence type="predicted"/>
<dbReference type="Pfam" id="PF25298">
    <property type="entry name" value="Baculo_FP_2nd"/>
    <property type="match status" value="1"/>
</dbReference>
<dbReference type="EMBL" id="LSMT01000588">
    <property type="protein sequence ID" value="PFX15991.1"/>
    <property type="molecule type" value="Genomic_DNA"/>
</dbReference>
<accession>A0A2B4RED3</accession>
<feature type="coiled-coil region" evidence="1">
    <location>
        <begin position="3"/>
        <end position="30"/>
    </location>
</feature>
<dbReference type="Proteomes" id="UP000225706">
    <property type="component" value="Unassembled WGS sequence"/>
</dbReference>
<comment type="caution">
    <text evidence="3">The sequence shown here is derived from an EMBL/GenBank/DDBJ whole genome shotgun (WGS) entry which is preliminary data.</text>
</comment>
<organism evidence="3 4">
    <name type="scientific">Stylophora pistillata</name>
    <name type="common">Smooth cauliflower coral</name>
    <dbReference type="NCBI Taxonomy" id="50429"/>
    <lineage>
        <taxon>Eukaryota</taxon>
        <taxon>Metazoa</taxon>
        <taxon>Cnidaria</taxon>
        <taxon>Anthozoa</taxon>
        <taxon>Hexacorallia</taxon>
        <taxon>Scleractinia</taxon>
        <taxon>Astrocoeniina</taxon>
        <taxon>Pocilloporidae</taxon>
        <taxon>Stylophora</taxon>
    </lineage>
</organism>
<evidence type="ECO:0000256" key="1">
    <source>
        <dbReference type="SAM" id="Coils"/>
    </source>
</evidence>
<dbReference type="InterPro" id="IPR057251">
    <property type="entry name" value="FP_C"/>
</dbReference>